<evidence type="ECO:0000259" key="5">
    <source>
        <dbReference type="Pfam" id="PF07992"/>
    </source>
</evidence>
<dbReference type="Gene3D" id="3.50.50.60">
    <property type="entry name" value="FAD/NAD(P)-binding domain"/>
    <property type="match status" value="2"/>
</dbReference>
<dbReference type="PRINTS" id="PR00368">
    <property type="entry name" value="FADPNR"/>
</dbReference>
<gene>
    <name evidence="7" type="ORF">HF526_06675</name>
</gene>
<sequence>MTRRRFVIVGGGVAGASAASTLRREGFDGEVLLVGDEPHLPYERPPLSKEWLAGTAPSPAVYPEQWYADNAVEPLTGTRVAGLDVTARRITLGDGRTVGYDAVLIATGGQARRIPGLSDVDAERVHHLRTRADSDALRARLRPGRRLVVLGGGFVGCEVAATARTLGVEVTILEMAAAPLERALGTELGGVFARIHRAAGVELRCGERVESVARNGDGLVVHTDRGTLECSTLLVAAGLVRDTEVWAAAGVPCADGVLVDAGCRTDLPGVFAAGDVAAHEHPRYGRLRVEHHDSAVRQGAVAARNMLGAGVVFDDPHWFWSDQYEHTLQSYGGVGESGLDAVVVRGRPDEASFVRFGLRGGRVVSVLGLDRGPEVMAGRRLVQSGVPVAADQLRDESVELRRLVRRPARA</sequence>
<protein>
    <submittedName>
        <fullName evidence="7">FAD-dependent oxidoreductase</fullName>
    </submittedName>
</protein>
<keyword evidence="3" id="KW-0274">FAD</keyword>
<evidence type="ECO:0000259" key="6">
    <source>
        <dbReference type="Pfam" id="PF14759"/>
    </source>
</evidence>
<dbReference type="PANTHER" id="PTHR43557">
    <property type="entry name" value="APOPTOSIS-INDUCING FACTOR 1"/>
    <property type="match status" value="1"/>
</dbReference>
<dbReference type="RefSeq" id="WP_169380387.1">
    <property type="nucleotide sequence ID" value="NZ_JAAXLA010000008.1"/>
</dbReference>
<dbReference type="Gene3D" id="3.30.390.30">
    <property type="match status" value="1"/>
</dbReference>
<dbReference type="InterPro" id="IPR028202">
    <property type="entry name" value="Reductase_C"/>
</dbReference>
<dbReference type="EMBL" id="JAAXLA010000008">
    <property type="protein sequence ID" value="NMH97003.1"/>
    <property type="molecule type" value="Genomic_DNA"/>
</dbReference>
<accession>A0ABX1SA07</accession>
<evidence type="ECO:0000256" key="2">
    <source>
        <dbReference type="ARBA" id="ARBA00022630"/>
    </source>
</evidence>
<evidence type="ECO:0000256" key="3">
    <source>
        <dbReference type="ARBA" id="ARBA00022827"/>
    </source>
</evidence>
<organism evidence="7 8">
    <name type="scientific">Pseudonocardia acidicola</name>
    <dbReference type="NCBI Taxonomy" id="2724939"/>
    <lineage>
        <taxon>Bacteria</taxon>
        <taxon>Bacillati</taxon>
        <taxon>Actinomycetota</taxon>
        <taxon>Actinomycetes</taxon>
        <taxon>Pseudonocardiales</taxon>
        <taxon>Pseudonocardiaceae</taxon>
        <taxon>Pseudonocardia</taxon>
    </lineage>
</organism>
<feature type="domain" description="FAD/NAD(P)-binding" evidence="5">
    <location>
        <begin position="5"/>
        <end position="299"/>
    </location>
</feature>
<reference evidence="7 8" key="1">
    <citation type="submission" date="2020-04" db="EMBL/GenBank/DDBJ databases">
        <authorList>
            <person name="Klaysubun C."/>
            <person name="Duangmal K."/>
            <person name="Lipun K."/>
        </authorList>
    </citation>
    <scope>NUCLEOTIDE SEQUENCE [LARGE SCALE GENOMIC DNA]</scope>
    <source>
        <strain evidence="7 8">K10HN5</strain>
    </source>
</reference>
<dbReference type="PANTHER" id="PTHR43557:SF2">
    <property type="entry name" value="RIESKE DOMAIN-CONTAINING PROTEIN-RELATED"/>
    <property type="match status" value="1"/>
</dbReference>
<dbReference type="Proteomes" id="UP000820669">
    <property type="component" value="Unassembled WGS sequence"/>
</dbReference>
<dbReference type="SUPFAM" id="SSF51905">
    <property type="entry name" value="FAD/NAD(P)-binding domain"/>
    <property type="match status" value="1"/>
</dbReference>
<dbReference type="InterPro" id="IPR016156">
    <property type="entry name" value="FAD/NAD-linked_Rdtase_dimer_sf"/>
</dbReference>
<dbReference type="InterPro" id="IPR036188">
    <property type="entry name" value="FAD/NAD-bd_sf"/>
</dbReference>
<comment type="cofactor">
    <cofactor evidence="1">
        <name>FAD</name>
        <dbReference type="ChEBI" id="CHEBI:57692"/>
    </cofactor>
</comment>
<proteinExistence type="predicted"/>
<dbReference type="InterPro" id="IPR023753">
    <property type="entry name" value="FAD/NAD-binding_dom"/>
</dbReference>
<evidence type="ECO:0000313" key="8">
    <source>
        <dbReference type="Proteomes" id="UP000820669"/>
    </source>
</evidence>
<keyword evidence="8" id="KW-1185">Reference proteome</keyword>
<dbReference type="InterPro" id="IPR050446">
    <property type="entry name" value="FAD-oxidoreductase/Apoptosis"/>
</dbReference>
<evidence type="ECO:0000256" key="4">
    <source>
        <dbReference type="ARBA" id="ARBA00023002"/>
    </source>
</evidence>
<dbReference type="PRINTS" id="PR00411">
    <property type="entry name" value="PNDRDTASEI"/>
</dbReference>
<feature type="domain" description="Reductase C-terminal" evidence="6">
    <location>
        <begin position="318"/>
        <end position="403"/>
    </location>
</feature>
<name>A0ABX1SA07_9PSEU</name>
<dbReference type="SUPFAM" id="SSF55424">
    <property type="entry name" value="FAD/NAD-linked reductases, dimerisation (C-terminal) domain"/>
    <property type="match status" value="1"/>
</dbReference>
<keyword evidence="2" id="KW-0285">Flavoprotein</keyword>
<keyword evidence="4" id="KW-0560">Oxidoreductase</keyword>
<evidence type="ECO:0000256" key="1">
    <source>
        <dbReference type="ARBA" id="ARBA00001974"/>
    </source>
</evidence>
<dbReference type="Pfam" id="PF14759">
    <property type="entry name" value="Reductase_C"/>
    <property type="match status" value="1"/>
</dbReference>
<dbReference type="Pfam" id="PF07992">
    <property type="entry name" value="Pyr_redox_2"/>
    <property type="match status" value="1"/>
</dbReference>
<evidence type="ECO:0000313" key="7">
    <source>
        <dbReference type="EMBL" id="NMH97003.1"/>
    </source>
</evidence>
<comment type="caution">
    <text evidence="7">The sequence shown here is derived from an EMBL/GenBank/DDBJ whole genome shotgun (WGS) entry which is preliminary data.</text>
</comment>